<evidence type="ECO:0000313" key="6">
    <source>
        <dbReference type="Proteomes" id="UP000593626"/>
    </source>
</evidence>
<dbReference type="KEGG" id="mcui:G8O30_09440"/>
<dbReference type="AlphaFoldDB" id="A0A7S8CC03"/>
<dbReference type="InterPro" id="IPR051259">
    <property type="entry name" value="rRNA_Methyltransferase"/>
</dbReference>
<proteinExistence type="inferred from homology"/>
<gene>
    <name evidence="5" type="ORF">G8O30_09440</name>
</gene>
<keyword evidence="6" id="KW-1185">Reference proteome</keyword>
<keyword evidence="3 5" id="KW-0808">Transferase</keyword>
<dbReference type="SUPFAM" id="SSF75217">
    <property type="entry name" value="alpha/beta knot"/>
    <property type="match status" value="1"/>
</dbReference>
<dbReference type="Pfam" id="PF22435">
    <property type="entry name" value="MRM3-like_sub_bind"/>
    <property type="match status" value="1"/>
</dbReference>
<dbReference type="GO" id="GO:0005737">
    <property type="term" value="C:cytoplasm"/>
    <property type="evidence" value="ECO:0007669"/>
    <property type="project" value="UniProtKB-ARBA"/>
</dbReference>
<dbReference type="Proteomes" id="UP000593626">
    <property type="component" value="Chromosome"/>
</dbReference>
<reference evidence="5 6" key="1">
    <citation type="submission" date="2019-07" db="EMBL/GenBank/DDBJ databases">
        <title>Genome sequence of 2 isolates from Red Sea Mangroves.</title>
        <authorList>
            <person name="Sefrji F."/>
            <person name="Michoud G."/>
            <person name="Merlino G."/>
            <person name="Daffonchio D."/>
        </authorList>
    </citation>
    <scope>NUCLEOTIDE SEQUENCE [LARGE SCALE GENOMIC DNA]</scope>
    <source>
        <strain evidence="5 6">R1DC41</strain>
    </source>
</reference>
<dbReference type="InterPro" id="IPR053888">
    <property type="entry name" value="MRM3-like_sub_bind"/>
</dbReference>
<dbReference type="InterPro" id="IPR001537">
    <property type="entry name" value="SpoU_MeTrfase"/>
</dbReference>
<name>A0A7S8CC03_9BACI</name>
<dbReference type="CDD" id="cd18095">
    <property type="entry name" value="SpoU-like_rRNA-MTase"/>
    <property type="match status" value="1"/>
</dbReference>
<protein>
    <submittedName>
        <fullName evidence="5">RNA methyltransferase</fullName>
    </submittedName>
</protein>
<evidence type="ECO:0000259" key="4">
    <source>
        <dbReference type="SMART" id="SM00967"/>
    </source>
</evidence>
<organism evidence="5 6">
    <name type="scientific">Mangrovibacillus cuniculi</name>
    <dbReference type="NCBI Taxonomy" id="2593652"/>
    <lineage>
        <taxon>Bacteria</taxon>
        <taxon>Bacillati</taxon>
        <taxon>Bacillota</taxon>
        <taxon>Bacilli</taxon>
        <taxon>Bacillales</taxon>
        <taxon>Bacillaceae</taxon>
        <taxon>Mangrovibacillus</taxon>
    </lineage>
</organism>
<dbReference type="SUPFAM" id="SSF55315">
    <property type="entry name" value="L30e-like"/>
    <property type="match status" value="1"/>
</dbReference>
<dbReference type="SMART" id="SM00967">
    <property type="entry name" value="SpoU_sub_bind"/>
    <property type="match status" value="1"/>
</dbReference>
<dbReference type="GO" id="GO:0003723">
    <property type="term" value="F:RNA binding"/>
    <property type="evidence" value="ECO:0007669"/>
    <property type="project" value="InterPro"/>
</dbReference>
<dbReference type="Gene3D" id="3.40.1280.10">
    <property type="match status" value="1"/>
</dbReference>
<dbReference type="InterPro" id="IPR029028">
    <property type="entry name" value="Alpha/beta_knot_MTases"/>
</dbReference>
<comment type="similarity">
    <text evidence="1">Belongs to the class IV-like SAM-binding methyltransferase superfamily. RNA methyltransferase TrmH family.</text>
</comment>
<dbReference type="Pfam" id="PF00588">
    <property type="entry name" value="SpoU_methylase"/>
    <property type="match status" value="1"/>
</dbReference>
<feature type="domain" description="RNA 2-O ribose methyltransferase substrate binding" evidence="4">
    <location>
        <begin position="32"/>
        <end position="102"/>
    </location>
</feature>
<dbReference type="InterPro" id="IPR029026">
    <property type="entry name" value="tRNA_m1G_MTases_N"/>
</dbReference>
<dbReference type="EMBL" id="CP049742">
    <property type="protein sequence ID" value="QPC47175.1"/>
    <property type="molecule type" value="Genomic_DNA"/>
</dbReference>
<dbReference type="InterPro" id="IPR013123">
    <property type="entry name" value="SpoU_subst-bd"/>
</dbReference>
<dbReference type="PANTHER" id="PTHR43191">
    <property type="entry name" value="RRNA METHYLTRANSFERASE 3"/>
    <property type="match status" value="1"/>
</dbReference>
<dbReference type="RefSeq" id="WP_239671842.1">
    <property type="nucleotide sequence ID" value="NZ_CP049742.1"/>
</dbReference>
<dbReference type="GO" id="GO:0008173">
    <property type="term" value="F:RNA methyltransferase activity"/>
    <property type="evidence" value="ECO:0007669"/>
    <property type="project" value="InterPro"/>
</dbReference>
<dbReference type="GO" id="GO:0006396">
    <property type="term" value="P:RNA processing"/>
    <property type="evidence" value="ECO:0007669"/>
    <property type="project" value="InterPro"/>
</dbReference>
<evidence type="ECO:0000256" key="1">
    <source>
        <dbReference type="ARBA" id="ARBA00007228"/>
    </source>
</evidence>
<dbReference type="PANTHER" id="PTHR43191:SF2">
    <property type="entry name" value="RRNA METHYLTRANSFERASE 3, MITOCHONDRIAL"/>
    <property type="match status" value="1"/>
</dbReference>
<evidence type="ECO:0000256" key="2">
    <source>
        <dbReference type="ARBA" id="ARBA00022603"/>
    </source>
</evidence>
<dbReference type="InterPro" id="IPR029064">
    <property type="entry name" value="Ribosomal_eL30-like_sf"/>
</dbReference>
<dbReference type="Gene3D" id="3.30.1330.30">
    <property type="match status" value="1"/>
</dbReference>
<accession>A0A7S8CC03</accession>
<keyword evidence="2 5" id="KW-0489">Methyltransferase</keyword>
<sequence>MTTVIRSAQNEKLKQWKKLTQRKEREKRQQYILEGFHLVEEMLLHAKDEIVTLLVSEEIRIPSKWNVDGVEITYLSAIAAESLAETEHSQAVFAVCEMPKQNKYQTAWKKILLLDSVQDPGNVGTLIRTADAAGFDAIVLGKGSADLYNGKVLRSAQGSHVHLPIIREDLEALLDDLQENDVPTFGTSLQNATSVFSVTPPEKFALIVGNEGQGVKTEILEKTTANVYIPLAGKAESLNVGVAAGVLMFHFTK</sequence>
<evidence type="ECO:0000313" key="5">
    <source>
        <dbReference type="EMBL" id="QPC47175.1"/>
    </source>
</evidence>
<evidence type="ECO:0000256" key="3">
    <source>
        <dbReference type="ARBA" id="ARBA00022679"/>
    </source>
</evidence>
<dbReference type="GO" id="GO:0032259">
    <property type="term" value="P:methylation"/>
    <property type="evidence" value="ECO:0007669"/>
    <property type="project" value="UniProtKB-KW"/>
</dbReference>